<name>A0A9P9K4E0_FUSRE</name>
<keyword evidence="2" id="KW-1185">Reference proteome</keyword>
<evidence type="ECO:0000313" key="1">
    <source>
        <dbReference type="EMBL" id="KAH7247588.1"/>
    </source>
</evidence>
<comment type="caution">
    <text evidence="1">The sequence shown here is derived from an EMBL/GenBank/DDBJ whole genome shotgun (WGS) entry which is preliminary data.</text>
</comment>
<dbReference type="AlphaFoldDB" id="A0A9P9K4E0"/>
<accession>A0A9P9K4E0</accession>
<dbReference type="RefSeq" id="XP_046048171.1">
    <property type="nucleotide sequence ID" value="XM_046200619.1"/>
</dbReference>
<gene>
    <name evidence="1" type="ORF">BKA55DRAFT_703148</name>
</gene>
<proteinExistence type="predicted"/>
<dbReference type="GeneID" id="70230573"/>
<sequence>MWLQSEGQRWQRITQTGWYHSTCSQQHIKPMSRRRRQSRYWSMWLRLRQRY</sequence>
<evidence type="ECO:0000313" key="2">
    <source>
        <dbReference type="Proteomes" id="UP000720189"/>
    </source>
</evidence>
<dbReference type="EMBL" id="JAGMUX010000010">
    <property type="protein sequence ID" value="KAH7247588.1"/>
    <property type="molecule type" value="Genomic_DNA"/>
</dbReference>
<reference evidence="1" key="1">
    <citation type="journal article" date="2021" name="Nat. Commun.">
        <title>Genetic determinants of endophytism in the Arabidopsis root mycobiome.</title>
        <authorList>
            <person name="Mesny F."/>
            <person name="Miyauchi S."/>
            <person name="Thiergart T."/>
            <person name="Pickel B."/>
            <person name="Atanasova L."/>
            <person name="Karlsson M."/>
            <person name="Huettel B."/>
            <person name="Barry K.W."/>
            <person name="Haridas S."/>
            <person name="Chen C."/>
            <person name="Bauer D."/>
            <person name="Andreopoulos W."/>
            <person name="Pangilinan J."/>
            <person name="LaButti K."/>
            <person name="Riley R."/>
            <person name="Lipzen A."/>
            <person name="Clum A."/>
            <person name="Drula E."/>
            <person name="Henrissat B."/>
            <person name="Kohler A."/>
            <person name="Grigoriev I.V."/>
            <person name="Martin F.M."/>
            <person name="Hacquard S."/>
        </authorList>
    </citation>
    <scope>NUCLEOTIDE SEQUENCE</scope>
    <source>
        <strain evidence="1">MPI-CAGE-AT-0023</strain>
    </source>
</reference>
<organism evidence="1 2">
    <name type="scientific">Fusarium redolens</name>
    <dbReference type="NCBI Taxonomy" id="48865"/>
    <lineage>
        <taxon>Eukaryota</taxon>
        <taxon>Fungi</taxon>
        <taxon>Dikarya</taxon>
        <taxon>Ascomycota</taxon>
        <taxon>Pezizomycotina</taxon>
        <taxon>Sordariomycetes</taxon>
        <taxon>Hypocreomycetidae</taxon>
        <taxon>Hypocreales</taxon>
        <taxon>Nectriaceae</taxon>
        <taxon>Fusarium</taxon>
        <taxon>Fusarium redolens species complex</taxon>
    </lineage>
</organism>
<dbReference type="Proteomes" id="UP000720189">
    <property type="component" value="Unassembled WGS sequence"/>
</dbReference>
<protein>
    <submittedName>
        <fullName evidence="1">Uncharacterized protein</fullName>
    </submittedName>
</protein>